<comment type="subcellular location">
    <subcellularLocation>
        <location evidence="7">Cell inner membrane</location>
        <topology evidence="7">Single-pass type II membrane protein</topology>
    </subcellularLocation>
    <text evidence="7">Localizes to the division septum.</text>
</comment>
<dbReference type="GO" id="GO:0043093">
    <property type="term" value="P:FtsZ-dependent cytokinesis"/>
    <property type="evidence" value="ECO:0007669"/>
    <property type="project" value="UniProtKB-UniRule"/>
</dbReference>
<evidence type="ECO:0000313" key="8">
    <source>
        <dbReference type="EMBL" id="NLR75816.1"/>
    </source>
</evidence>
<dbReference type="PANTHER" id="PTHR37485:SF1">
    <property type="entry name" value="CELL DIVISION PROTEIN FTSB"/>
    <property type="match status" value="1"/>
</dbReference>
<dbReference type="NCBIfam" id="NF002058">
    <property type="entry name" value="PRK00888.1"/>
    <property type="match status" value="1"/>
</dbReference>
<keyword evidence="1 7" id="KW-1003">Cell membrane</keyword>
<dbReference type="GO" id="GO:0030428">
    <property type="term" value="C:cell septum"/>
    <property type="evidence" value="ECO:0007669"/>
    <property type="project" value="TreeGrafter"/>
</dbReference>
<evidence type="ECO:0000256" key="7">
    <source>
        <dbReference type="HAMAP-Rule" id="MF_00599"/>
    </source>
</evidence>
<dbReference type="EMBL" id="JABAIM010000002">
    <property type="protein sequence ID" value="NLR75816.1"/>
    <property type="molecule type" value="Genomic_DNA"/>
</dbReference>
<keyword evidence="3 7" id="KW-0812">Transmembrane</keyword>
<gene>
    <name evidence="7 8" type="primary">ftsB</name>
    <name evidence="8" type="ORF">HF682_11650</name>
</gene>
<comment type="caution">
    <text evidence="8">The sequence shown here is derived from an EMBL/GenBank/DDBJ whole genome shotgun (WGS) entry which is preliminary data.</text>
</comment>
<evidence type="ECO:0000256" key="5">
    <source>
        <dbReference type="ARBA" id="ARBA00023136"/>
    </source>
</evidence>
<comment type="similarity">
    <text evidence="7">Belongs to the FtsB family.</text>
</comment>
<comment type="subunit">
    <text evidence="7">Part of a complex composed of FtsB, FtsL and FtsQ.</text>
</comment>
<evidence type="ECO:0000256" key="4">
    <source>
        <dbReference type="ARBA" id="ARBA00022989"/>
    </source>
</evidence>
<keyword evidence="2 7" id="KW-0132">Cell division</keyword>
<reference evidence="8 9" key="1">
    <citation type="submission" date="2020-04" db="EMBL/GenBank/DDBJ databases">
        <title>Draft genome of Leeia sp. IMCC25680.</title>
        <authorList>
            <person name="Song J."/>
            <person name="Cho J.-C."/>
        </authorList>
    </citation>
    <scope>NUCLEOTIDE SEQUENCE [LARGE SCALE GENOMIC DNA]</scope>
    <source>
        <strain evidence="8 9">IMCC25680</strain>
    </source>
</reference>
<comment type="function">
    <text evidence="7">Essential cell division protein. May link together the upstream cell division proteins, which are predominantly cytoplasmic, with the downstream cell division proteins, which are predominantly periplasmic.</text>
</comment>
<keyword evidence="4 7" id="KW-1133">Transmembrane helix</keyword>
<keyword evidence="6 7" id="KW-0131">Cell cycle</keyword>
<dbReference type="InterPro" id="IPR023081">
    <property type="entry name" value="Cell_div_FtsB"/>
</dbReference>
<evidence type="ECO:0000256" key="2">
    <source>
        <dbReference type="ARBA" id="ARBA00022618"/>
    </source>
</evidence>
<evidence type="ECO:0000256" key="6">
    <source>
        <dbReference type="ARBA" id="ARBA00023306"/>
    </source>
</evidence>
<dbReference type="GO" id="GO:0005886">
    <property type="term" value="C:plasma membrane"/>
    <property type="evidence" value="ECO:0007669"/>
    <property type="project" value="UniProtKB-SubCell"/>
</dbReference>
<name>A0A847SEE2_9NEIS</name>
<feature type="coiled-coil region" evidence="7">
    <location>
        <begin position="29"/>
        <end position="63"/>
    </location>
</feature>
<accession>A0A847SEE2</accession>
<dbReference type="HAMAP" id="MF_00599">
    <property type="entry name" value="FtsB"/>
    <property type="match status" value="1"/>
</dbReference>
<organism evidence="8 9">
    <name type="scientific">Leeia aquatica</name>
    <dbReference type="NCBI Taxonomy" id="2725557"/>
    <lineage>
        <taxon>Bacteria</taxon>
        <taxon>Pseudomonadati</taxon>
        <taxon>Pseudomonadota</taxon>
        <taxon>Betaproteobacteria</taxon>
        <taxon>Neisseriales</taxon>
        <taxon>Leeiaceae</taxon>
        <taxon>Leeia</taxon>
    </lineage>
</organism>
<sequence length="110" mass="12181">MRVLSLALAVLIVALQQPLWLGKGGWLMVWKQEAELEKAQAHNAALQRRNMALEAEVLDLKQGFDAIEERARNELGMVKQDELFIQVLDTTNTTTAPAPLPADSTPVVPH</sequence>
<feature type="topological domain" description="Periplasmic" evidence="7">
    <location>
        <begin position="22"/>
        <end position="110"/>
    </location>
</feature>
<dbReference type="GO" id="GO:0032153">
    <property type="term" value="C:cell division site"/>
    <property type="evidence" value="ECO:0007669"/>
    <property type="project" value="UniProtKB-UniRule"/>
</dbReference>
<dbReference type="PANTHER" id="PTHR37485">
    <property type="entry name" value="CELL DIVISION PROTEIN FTSB"/>
    <property type="match status" value="1"/>
</dbReference>
<keyword evidence="5 7" id="KW-0472">Membrane</keyword>
<keyword evidence="9" id="KW-1185">Reference proteome</keyword>
<evidence type="ECO:0000256" key="1">
    <source>
        <dbReference type="ARBA" id="ARBA00022475"/>
    </source>
</evidence>
<feature type="topological domain" description="Cytoplasmic" evidence="7">
    <location>
        <begin position="1"/>
        <end position="3"/>
    </location>
</feature>
<keyword evidence="7" id="KW-0997">Cell inner membrane</keyword>
<dbReference type="AlphaFoldDB" id="A0A847SEE2"/>
<proteinExistence type="inferred from homology"/>
<keyword evidence="7" id="KW-0175">Coiled coil</keyword>
<dbReference type="Proteomes" id="UP000587991">
    <property type="component" value="Unassembled WGS sequence"/>
</dbReference>
<dbReference type="Pfam" id="PF04977">
    <property type="entry name" value="DivIC"/>
    <property type="match status" value="1"/>
</dbReference>
<protein>
    <recommendedName>
        <fullName evidence="7">Cell division protein FtsB</fullName>
    </recommendedName>
</protein>
<evidence type="ECO:0000256" key="3">
    <source>
        <dbReference type="ARBA" id="ARBA00022692"/>
    </source>
</evidence>
<dbReference type="InterPro" id="IPR007060">
    <property type="entry name" value="FtsL/DivIC"/>
</dbReference>
<evidence type="ECO:0000313" key="9">
    <source>
        <dbReference type="Proteomes" id="UP000587991"/>
    </source>
</evidence>